<organism evidence="14 15">
    <name type="scientific">Luteipulveratus flavus</name>
    <dbReference type="NCBI Taxonomy" id="3031728"/>
    <lineage>
        <taxon>Bacteria</taxon>
        <taxon>Bacillati</taxon>
        <taxon>Actinomycetota</taxon>
        <taxon>Actinomycetes</taxon>
        <taxon>Micrococcales</taxon>
        <taxon>Dermacoccaceae</taxon>
        <taxon>Luteipulveratus</taxon>
    </lineage>
</organism>
<evidence type="ECO:0000256" key="10">
    <source>
        <dbReference type="ARBA" id="ARBA00048793"/>
    </source>
</evidence>
<dbReference type="InterPro" id="IPR036291">
    <property type="entry name" value="NAD(P)-bd_dom_sf"/>
</dbReference>
<evidence type="ECO:0000256" key="9">
    <source>
        <dbReference type="ARBA" id="ARBA00032024"/>
    </source>
</evidence>
<dbReference type="Proteomes" id="UP001528912">
    <property type="component" value="Unassembled WGS sequence"/>
</dbReference>
<name>A0ABT6C941_9MICO</name>
<evidence type="ECO:0000256" key="1">
    <source>
        <dbReference type="ARBA" id="ARBA00002919"/>
    </source>
</evidence>
<evidence type="ECO:0000259" key="12">
    <source>
        <dbReference type="Pfam" id="PF02558"/>
    </source>
</evidence>
<feature type="domain" description="Ketopantoate reductase C-terminal" evidence="13">
    <location>
        <begin position="175"/>
        <end position="313"/>
    </location>
</feature>
<dbReference type="SUPFAM" id="SSF48179">
    <property type="entry name" value="6-phosphogluconate dehydrogenase C-terminal domain-like"/>
    <property type="match status" value="1"/>
</dbReference>
<comment type="similarity">
    <text evidence="3 11">Belongs to the ketopantoate reductase family.</text>
</comment>
<reference evidence="14 15" key="1">
    <citation type="submission" date="2023-03" db="EMBL/GenBank/DDBJ databases">
        <title>YIM 133296 draft genome.</title>
        <authorList>
            <person name="Xiong L."/>
        </authorList>
    </citation>
    <scope>NUCLEOTIDE SEQUENCE [LARGE SCALE GENOMIC DNA]</scope>
    <source>
        <strain evidence="14 15">YIM 133296</strain>
    </source>
</reference>
<dbReference type="SUPFAM" id="SSF51735">
    <property type="entry name" value="NAD(P)-binding Rossmann-fold domains"/>
    <property type="match status" value="1"/>
</dbReference>
<dbReference type="PANTHER" id="PTHR43765:SF2">
    <property type="entry name" value="2-DEHYDROPANTOATE 2-REDUCTASE"/>
    <property type="match status" value="1"/>
</dbReference>
<comment type="pathway">
    <text evidence="2 11">Cofactor biosynthesis; (R)-pantothenate biosynthesis; (R)-pantoate from 3-methyl-2-oxobutanoate: step 2/2.</text>
</comment>
<evidence type="ECO:0000256" key="6">
    <source>
        <dbReference type="ARBA" id="ARBA00022655"/>
    </source>
</evidence>
<evidence type="ECO:0000259" key="13">
    <source>
        <dbReference type="Pfam" id="PF08546"/>
    </source>
</evidence>
<keyword evidence="15" id="KW-1185">Reference proteome</keyword>
<proteinExistence type="inferred from homology"/>
<dbReference type="Pfam" id="PF08546">
    <property type="entry name" value="ApbA_C"/>
    <property type="match status" value="1"/>
</dbReference>
<keyword evidence="7 11" id="KW-0521">NADP</keyword>
<dbReference type="Gene3D" id="1.10.1040.10">
    <property type="entry name" value="N-(1-d-carboxylethyl)-l-norvaline Dehydrogenase, domain 2"/>
    <property type="match status" value="1"/>
</dbReference>
<dbReference type="InterPro" id="IPR008927">
    <property type="entry name" value="6-PGluconate_DH-like_C_sf"/>
</dbReference>
<dbReference type="InterPro" id="IPR013752">
    <property type="entry name" value="KPA_reductase"/>
</dbReference>
<sequence>MRAAVLGAGSIGCVVGAALSETAEVRLIGRPRVVDAVREHGLRVTGYDGSEHRVPAGTLEATTHAAAAEGCDVLLVTVKSGATQEAVREVQPYLRPDTVVVSLQNGLRNTDRIREVLRAHAVLAGMVSFNVVQTDPAVLHRATSGEVMVADDPAVADLADLASRTWLPFRTRTDMVEVQYAKLLLNLMNAVVALADRPLKECLGERDYRRVLAACQREALAVFAAQGVRPARLGPIPAAAAARVLTLPDALFTRLAAAQLQVDPNARSSMWDDLQRGRTTEIEELQGAVVQLGAEHGVATPACARMVELVHDAEDAGPGRGAWSGPGLLAEVATGR</sequence>
<comment type="catalytic activity">
    <reaction evidence="10 11">
        <text>(R)-pantoate + NADP(+) = 2-dehydropantoate + NADPH + H(+)</text>
        <dbReference type="Rhea" id="RHEA:16233"/>
        <dbReference type="ChEBI" id="CHEBI:11561"/>
        <dbReference type="ChEBI" id="CHEBI:15378"/>
        <dbReference type="ChEBI" id="CHEBI:15980"/>
        <dbReference type="ChEBI" id="CHEBI:57783"/>
        <dbReference type="ChEBI" id="CHEBI:58349"/>
        <dbReference type="EC" id="1.1.1.169"/>
    </reaction>
</comment>
<evidence type="ECO:0000256" key="7">
    <source>
        <dbReference type="ARBA" id="ARBA00022857"/>
    </source>
</evidence>
<dbReference type="InterPro" id="IPR003710">
    <property type="entry name" value="ApbA"/>
</dbReference>
<evidence type="ECO:0000256" key="3">
    <source>
        <dbReference type="ARBA" id="ARBA00007870"/>
    </source>
</evidence>
<evidence type="ECO:0000256" key="5">
    <source>
        <dbReference type="ARBA" id="ARBA00019465"/>
    </source>
</evidence>
<dbReference type="EC" id="1.1.1.169" evidence="4 11"/>
<protein>
    <recommendedName>
        <fullName evidence="5 11">2-dehydropantoate 2-reductase</fullName>
        <ecNumber evidence="4 11">1.1.1.169</ecNumber>
    </recommendedName>
    <alternativeName>
        <fullName evidence="9 11">Ketopantoate reductase</fullName>
    </alternativeName>
</protein>
<dbReference type="PANTHER" id="PTHR43765">
    <property type="entry name" value="2-DEHYDROPANTOATE 2-REDUCTASE-RELATED"/>
    <property type="match status" value="1"/>
</dbReference>
<keyword evidence="6 11" id="KW-0566">Pantothenate biosynthesis</keyword>
<evidence type="ECO:0000256" key="8">
    <source>
        <dbReference type="ARBA" id="ARBA00023002"/>
    </source>
</evidence>
<gene>
    <name evidence="14" type="ORF">P4R38_14270</name>
</gene>
<keyword evidence="8 11" id="KW-0560">Oxidoreductase</keyword>
<dbReference type="InterPro" id="IPR050838">
    <property type="entry name" value="Ketopantoate_reductase"/>
</dbReference>
<comment type="function">
    <text evidence="1 11">Catalyzes the NADPH-dependent reduction of ketopantoate into pantoic acid.</text>
</comment>
<evidence type="ECO:0000313" key="14">
    <source>
        <dbReference type="EMBL" id="MDF8265410.1"/>
    </source>
</evidence>
<accession>A0ABT6C941</accession>
<dbReference type="NCBIfam" id="NF006083">
    <property type="entry name" value="PRK08229.1"/>
    <property type="match status" value="1"/>
</dbReference>
<feature type="domain" description="Ketopantoate reductase N-terminal" evidence="12">
    <location>
        <begin position="4"/>
        <end position="150"/>
    </location>
</feature>
<dbReference type="InterPro" id="IPR013328">
    <property type="entry name" value="6PGD_dom2"/>
</dbReference>
<evidence type="ECO:0000256" key="4">
    <source>
        <dbReference type="ARBA" id="ARBA00013014"/>
    </source>
</evidence>
<dbReference type="RefSeq" id="WP_277192716.1">
    <property type="nucleotide sequence ID" value="NZ_JAROAV010000033.1"/>
</dbReference>
<evidence type="ECO:0000313" key="15">
    <source>
        <dbReference type="Proteomes" id="UP001528912"/>
    </source>
</evidence>
<dbReference type="GO" id="GO:0008677">
    <property type="term" value="F:2-dehydropantoate 2-reductase activity"/>
    <property type="evidence" value="ECO:0007669"/>
    <property type="project" value="UniProtKB-EC"/>
</dbReference>
<dbReference type="Gene3D" id="3.40.50.720">
    <property type="entry name" value="NAD(P)-binding Rossmann-like Domain"/>
    <property type="match status" value="1"/>
</dbReference>
<dbReference type="NCBIfam" id="TIGR00745">
    <property type="entry name" value="apbA_panE"/>
    <property type="match status" value="1"/>
</dbReference>
<dbReference type="Pfam" id="PF02558">
    <property type="entry name" value="ApbA"/>
    <property type="match status" value="1"/>
</dbReference>
<dbReference type="InterPro" id="IPR013332">
    <property type="entry name" value="KPR_N"/>
</dbReference>
<comment type="caution">
    <text evidence="14">The sequence shown here is derived from an EMBL/GenBank/DDBJ whole genome shotgun (WGS) entry which is preliminary data.</text>
</comment>
<evidence type="ECO:0000256" key="11">
    <source>
        <dbReference type="RuleBase" id="RU362068"/>
    </source>
</evidence>
<dbReference type="EMBL" id="JAROAV010000033">
    <property type="protein sequence ID" value="MDF8265410.1"/>
    <property type="molecule type" value="Genomic_DNA"/>
</dbReference>
<evidence type="ECO:0000256" key="2">
    <source>
        <dbReference type="ARBA" id="ARBA00004994"/>
    </source>
</evidence>